<dbReference type="AlphaFoldDB" id="A0A512PAZ5"/>
<comment type="caution">
    <text evidence="8">The sequence shown here is derived from an EMBL/GenBank/DDBJ whole genome shotgun (WGS) entry which is preliminary data.</text>
</comment>
<dbReference type="CDD" id="cd02947">
    <property type="entry name" value="TRX_family"/>
    <property type="match status" value="1"/>
</dbReference>
<gene>
    <name evidence="8" type="ORF">CSO01_10900</name>
</gene>
<comment type="similarity">
    <text evidence="1">Belongs to the thioredoxin family.</text>
</comment>
<keyword evidence="3" id="KW-0249">Electron transport</keyword>
<evidence type="ECO:0000259" key="7">
    <source>
        <dbReference type="PROSITE" id="PS51352"/>
    </source>
</evidence>
<dbReference type="Pfam" id="PF00085">
    <property type="entry name" value="Thioredoxin"/>
    <property type="match status" value="1"/>
</dbReference>
<dbReference type="InterPro" id="IPR005746">
    <property type="entry name" value="Thioredoxin"/>
</dbReference>
<name>A0A512PAZ5_9CELL</name>
<evidence type="ECO:0000313" key="9">
    <source>
        <dbReference type="Proteomes" id="UP000321798"/>
    </source>
</evidence>
<dbReference type="Gene3D" id="3.40.30.10">
    <property type="entry name" value="Glutaredoxin"/>
    <property type="match status" value="1"/>
</dbReference>
<organism evidence="8 9">
    <name type="scientific">Cellulomonas soli</name>
    <dbReference type="NCBI Taxonomy" id="931535"/>
    <lineage>
        <taxon>Bacteria</taxon>
        <taxon>Bacillati</taxon>
        <taxon>Actinomycetota</taxon>
        <taxon>Actinomycetes</taxon>
        <taxon>Micrococcales</taxon>
        <taxon>Cellulomonadaceae</taxon>
        <taxon>Cellulomonas</taxon>
    </lineage>
</organism>
<evidence type="ECO:0000256" key="1">
    <source>
        <dbReference type="ARBA" id="ARBA00008987"/>
    </source>
</evidence>
<dbReference type="PROSITE" id="PS00194">
    <property type="entry name" value="THIOREDOXIN_1"/>
    <property type="match status" value="1"/>
</dbReference>
<dbReference type="EMBL" id="BKAL01000003">
    <property type="protein sequence ID" value="GEP68375.1"/>
    <property type="molecule type" value="Genomic_DNA"/>
</dbReference>
<dbReference type="InterPro" id="IPR017937">
    <property type="entry name" value="Thioredoxin_CS"/>
</dbReference>
<dbReference type="GO" id="GO:0005829">
    <property type="term" value="C:cytosol"/>
    <property type="evidence" value="ECO:0007669"/>
    <property type="project" value="TreeGrafter"/>
</dbReference>
<dbReference type="PANTHER" id="PTHR45663">
    <property type="entry name" value="GEO12009P1"/>
    <property type="match status" value="1"/>
</dbReference>
<dbReference type="GO" id="GO:0015035">
    <property type="term" value="F:protein-disulfide reductase activity"/>
    <property type="evidence" value="ECO:0007669"/>
    <property type="project" value="UniProtKB-UniRule"/>
</dbReference>
<sequence length="187" mass="19709">MRAAAICAGLSHPAGRSGSGGKSAVSVTVQFYPDRPVGAHTARGGEYRAGAGRCTHRTTNTLGETMATTELTAQTLGSTITDNDIVLVDFWAEWCGPCKRFGPIFEQSSEVNPGVVHAKVDTEAEQELAAELQITSIPTLMAFREGILVFRQPGALPAPALAQVVEAVKGLDMDEVRAKIAEQAAQS</sequence>
<protein>
    <recommendedName>
        <fullName evidence="6">Thioredoxin</fullName>
    </recommendedName>
</protein>
<dbReference type="Proteomes" id="UP000321798">
    <property type="component" value="Unassembled WGS sequence"/>
</dbReference>
<dbReference type="SUPFAM" id="SSF52833">
    <property type="entry name" value="Thioredoxin-like"/>
    <property type="match status" value="1"/>
</dbReference>
<dbReference type="PANTHER" id="PTHR45663:SF40">
    <property type="entry name" value="THIOREDOXIN 2"/>
    <property type="match status" value="1"/>
</dbReference>
<proteinExistence type="inferred from homology"/>
<keyword evidence="9" id="KW-1185">Reference proteome</keyword>
<evidence type="ECO:0000256" key="6">
    <source>
        <dbReference type="NCBIfam" id="TIGR01068"/>
    </source>
</evidence>
<accession>A0A512PAZ5</accession>
<reference evidence="8 9" key="1">
    <citation type="submission" date="2019-07" db="EMBL/GenBank/DDBJ databases">
        <title>Whole genome shotgun sequence of Cellulomonas soli NBRC 109434.</title>
        <authorList>
            <person name="Hosoyama A."/>
            <person name="Uohara A."/>
            <person name="Ohji S."/>
            <person name="Ichikawa N."/>
        </authorList>
    </citation>
    <scope>NUCLEOTIDE SEQUENCE [LARGE SCALE GENOMIC DNA]</scope>
    <source>
        <strain evidence="8 9">NBRC 109434</strain>
    </source>
</reference>
<dbReference type="PROSITE" id="PS51352">
    <property type="entry name" value="THIOREDOXIN_2"/>
    <property type="match status" value="1"/>
</dbReference>
<dbReference type="NCBIfam" id="TIGR01068">
    <property type="entry name" value="thioredoxin"/>
    <property type="match status" value="1"/>
</dbReference>
<evidence type="ECO:0000256" key="5">
    <source>
        <dbReference type="ARBA" id="ARBA00023284"/>
    </source>
</evidence>
<dbReference type="PRINTS" id="PR00421">
    <property type="entry name" value="THIOREDOXIN"/>
</dbReference>
<feature type="domain" description="Thioredoxin" evidence="7">
    <location>
        <begin position="60"/>
        <end position="170"/>
    </location>
</feature>
<evidence type="ECO:0000256" key="4">
    <source>
        <dbReference type="ARBA" id="ARBA00023157"/>
    </source>
</evidence>
<dbReference type="InterPro" id="IPR013766">
    <property type="entry name" value="Thioredoxin_domain"/>
</dbReference>
<keyword evidence="5" id="KW-0676">Redox-active center</keyword>
<evidence type="ECO:0000313" key="8">
    <source>
        <dbReference type="EMBL" id="GEP68375.1"/>
    </source>
</evidence>
<keyword evidence="4" id="KW-1015">Disulfide bond</keyword>
<evidence type="ECO:0000256" key="2">
    <source>
        <dbReference type="ARBA" id="ARBA00022448"/>
    </source>
</evidence>
<keyword evidence="2" id="KW-0813">Transport</keyword>
<dbReference type="InterPro" id="IPR036249">
    <property type="entry name" value="Thioredoxin-like_sf"/>
</dbReference>
<evidence type="ECO:0000256" key="3">
    <source>
        <dbReference type="ARBA" id="ARBA00022982"/>
    </source>
</evidence>